<feature type="transmembrane region" description="Helical" evidence="6">
    <location>
        <begin position="108"/>
        <end position="130"/>
    </location>
</feature>
<comment type="caution">
    <text evidence="7">The sequence shown here is derived from an EMBL/GenBank/DDBJ whole genome shotgun (WGS) entry which is preliminary data.</text>
</comment>
<dbReference type="RefSeq" id="WP_197003448.1">
    <property type="nucleotide sequence ID" value="NZ_BONS01000015.1"/>
</dbReference>
<feature type="transmembrane region" description="Helical" evidence="6">
    <location>
        <begin position="35"/>
        <end position="53"/>
    </location>
</feature>
<evidence type="ECO:0000313" key="7">
    <source>
        <dbReference type="EMBL" id="MBG6136477.1"/>
    </source>
</evidence>
<evidence type="ECO:0000256" key="2">
    <source>
        <dbReference type="ARBA" id="ARBA00010199"/>
    </source>
</evidence>
<keyword evidence="6" id="KW-0472">Membrane</keyword>
<organism evidence="7 8">
    <name type="scientific">Longispora fulva</name>
    <dbReference type="NCBI Taxonomy" id="619741"/>
    <lineage>
        <taxon>Bacteria</taxon>
        <taxon>Bacillati</taxon>
        <taxon>Actinomycetota</taxon>
        <taxon>Actinomycetes</taxon>
        <taxon>Micromonosporales</taxon>
        <taxon>Micromonosporaceae</taxon>
        <taxon>Longispora</taxon>
    </lineage>
</organism>
<proteinExistence type="inferred from homology"/>
<keyword evidence="4" id="KW-0813">Transport</keyword>
<dbReference type="AlphaFoldDB" id="A0A8J7GGV0"/>
<name>A0A8J7GGV0_9ACTN</name>
<dbReference type="GO" id="GO:0042910">
    <property type="term" value="F:xenobiotic transmembrane transporter activity"/>
    <property type="evidence" value="ECO:0007669"/>
    <property type="project" value="InterPro"/>
</dbReference>
<accession>A0A8J7GGV0</accession>
<dbReference type="CDD" id="cd13131">
    <property type="entry name" value="MATE_NorM_like"/>
    <property type="match status" value="1"/>
</dbReference>
<dbReference type="PANTHER" id="PTHR43298:SF2">
    <property type="entry name" value="FMN_FAD EXPORTER YEEO-RELATED"/>
    <property type="match status" value="1"/>
</dbReference>
<evidence type="ECO:0000313" key="8">
    <source>
        <dbReference type="Proteomes" id="UP000622552"/>
    </source>
</evidence>
<keyword evidence="6" id="KW-0812">Transmembrane</keyword>
<evidence type="ECO:0000256" key="3">
    <source>
        <dbReference type="ARBA" id="ARBA00020268"/>
    </source>
</evidence>
<reference evidence="7" key="1">
    <citation type="submission" date="2020-11" db="EMBL/GenBank/DDBJ databases">
        <title>Sequencing the genomes of 1000 actinobacteria strains.</title>
        <authorList>
            <person name="Klenk H.-P."/>
        </authorList>
    </citation>
    <scope>NUCLEOTIDE SEQUENCE</scope>
    <source>
        <strain evidence="7">DSM 45356</strain>
    </source>
</reference>
<feature type="transmembrane region" description="Helical" evidence="6">
    <location>
        <begin position="142"/>
        <end position="163"/>
    </location>
</feature>
<feature type="transmembrane region" description="Helical" evidence="6">
    <location>
        <begin position="175"/>
        <end position="194"/>
    </location>
</feature>
<dbReference type="InterPro" id="IPR002528">
    <property type="entry name" value="MATE_fam"/>
</dbReference>
<evidence type="ECO:0000256" key="1">
    <source>
        <dbReference type="ARBA" id="ARBA00003408"/>
    </source>
</evidence>
<feature type="transmembrane region" description="Helical" evidence="6">
    <location>
        <begin position="294"/>
        <end position="312"/>
    </location>
</feature>
<feature type="transmembrane region" description="Helical" evidence="6">
    <location>
        <begin position="363"/>
        <end position="384"/>
    </location>
</feature>
<feature type="transmembrane region" description="Helical" evidence="6">
    <location>
        <begin position="333"/>
        <end position="351"/>
    </location>
</feature>
<evidence type="ECO:0000256" key="6">
    <source>
        <dbReference type="SAM" id="Phobius"/>
    </source>
</evidence>
<dbReference type="NCBIfam" id="TIGR00797">
    <property type="entry name" value="matE"/>
    <property type="match status" value="1"/>
</dbReference>
<feature type="transmembrane region" description="Helical" evidence="6">
    <location>
        <begin position="430"/>
        <end position="450"/>
    </location>
</feature>
<dbReference type="GO" id="GO:0015297">
    <property type="term" value="F:antiporter activity"/>
    <property type="evidence" value="ECO:0007669"/>
    <property type="project" value="InterPro"/>
</dbReference>
<sequence length="468" mass="48414">MSFATDSRRLLALAVPIALTQLAQVALTTTDTVMMGLLGTRSLAAGGLAIVLFNQLRTMGVGMVTAVGNQVAAATARASEMDGAAGRPGRDSPGPAVREKVRDLVRAALVLATTAGIIGALLMVGCGRALVWLGQDPDVVRAARPILLALAPGLVPCLWFQVIRQYTVGMRRPSALVWITVVSIAVNAALNWGFIHGTAGLPRLGLAGIGLATSSVYVATFAALYTVTRRDAVLAPMLSLRLWRARPATIRRLAGLGAPIAATYGSEAGFFSVVALLIGSLGASALAAHTVVNQLVYIVFQVTVGLSHAASISVSQEIARGRVADAGRAARTALTHGAILLGVLAVVYLAVPDLVLRPFLDPADHAATTIAVQLLAVAAVLQFADSAQNIAVGLLRGLDDTKAGFRMTLVGYWAVGLPVAWLIGRVLLPGAVGVWIGLATGLTVTAVLLLRRFHRALAARVESVAIAG</sequence>
<protein>
    <recommendedName>
        <fullName evidence="3">Probable multidrug resistance protein NorM</fullName>
    </recommendedName>
    <alternativeName>
        <fullName evidence="5">Multidrug-efflux transporter</fullName>
    </alternativeName>
</protein>
<feature type="transmembrane region" description="Helical" evidence="6">
    <location>
        <begin position="206"/>
        <end position="227"/>
    </location>
</feature>
<dbReference type="EMBL" id="JADOUF010000001">
    <property type="protein sequence ID" value="MBG6136477.1"/>
    <property type="molecule type" value="Genomic_DNA"/>
</dbReference>
<evidence type="ECO:0000256" key="4">
    <source>
        <dbReference type="ARBA" id="ARBA00022448"/>
    </source>
</evidence>
<comment type="function">
    <text evidence="1">Multidrug efflux pump.</text>
</comment>
<dbReference type="Pfam" id="PF01554">
    <property type="entry name" value="MatE"/>
    <property type="match status" value="2"/>
</dbReference>
<gene>
    <name evidence="7" type="ORF">IW245_002671</name>
</gene>
<dbReference type="GO" id="GO:0005886">
    <property type="term" value="C:plasma membrane"/>
    <property type="evidence" value="ECO:0007669"/>
    <property type="project" value="TreeGrafter"/>
</dbReference>
<comment type="similarity">
    <text evidence="2">Belongs to the multi antimicrobial extrusion (MATE) (TC 2.A.66.1) family.</text>
</comment>
<feature type="transmembrane region" description="Helical" evidence="6">
    <location>
        <begin position="405"/>
        <end position="424"/>
    </location>
</feature>
<evidence type="ECO:0000256" key="5">
    <source>
        <dbReference type="ARBA" id="ARBA00031636"/>
    </source>
</evidence>
<dbReference type="Proteomes" id="UP000622552">
    <property type="component" value="Unassembled WGS sequence"/>
</dbReference>
<dbReference type="InterPro" id="IPR050222">
    <property type="entry name" value="MATE_MdtK"/>
</dbReference>
<keyword evidence="8" id="KW-1185">Reference proteome</keyword>
<keyword evidence="6" id="KW-1133">Transmembrane helix</keyword>
<dbReference type="PANTHER" id="PTHR43298">
    <property type="entry name" value="MULTIDRUG RESISTANCE PROTEIN NORM-RELATED"/>
    <property type="match status" value="1"/>
</dbReference>